<reference evidence="1" key="2">
    <citation type="submission" date="2015-06" db="UniProtKB">
        <authorList>
            <consortium name="EnsemblProtists"/>
        </authorList>
    </citation>
    <scope>IDENTIFICATION</scope>
    <source>
        <strain evidence="1">Emoy2</strain>
    </source>
</reference>
<evidence type="ECO:0000313" key="2">
    <source>
        <dbReference type="Proteomes" id="UP000011713"/>
    </source>
</evidence>
<dbReference type="Proteomes" id="UP000011713">
    <property type="component" value="Unassembled WGS sequence"/>
</dbReference>
<dbReference type="HOGENOM" id="CLU_3145711_0_0_1"/>
<evidence type="ECO:0000313" key="1">
    <source>
        <dbReference type="EnsemblProtists" id="HpaP807731"/>
    </source>
</evidence>
<protein>
    <submittedName>
        <fullName evidence="1">Uncharacterized protein</fullName>
    </submittedName>
</protein>
<dbReference type="InParanoid" id="M4BMU4"/>
<name>M4BMU4_HYAAE</name>
<keyword evidence="2" id="KW-1185">Reference proteome</keyword>
<proteinExistence type="predicted"/>
<reference evidence="2" key="1">
    <citation type="journal article" date="2010" name="Science">
        <title>Signatures of adaptation to obligate biotrophy in the Hyaloperonospora arabidopsidis genome.</title>
        <authorList>
            <person name="Baxter L."/>
            <person name="Tripathy S."/>
            <person name="Ishaque N."/>
            <person name="Boot N."/>
            <person name="Cabral A."/>
            <person name="Kemen E."/>
            <person name="Thines M."/>
            <person name="Ah-Fong A."/>
            <person name="Anderson R."/>
            <person name="Badejoko W."/>
            <person name="Bittner-Eddy P."/>
            <person name="Boore J.L."/>
            <person name="Chibucos M.C."/>
            <person name="Coates M."/>
            <person name="Dehal P."/>
            <person name="Delehaunty K."/>
            <person name="Dong S."/>
            <person name="Downton P."/>
            <person name="Dumas B."/>
            <person name="Fabro G."/>
            <person name="Fronick C."/>
            <person name="Fuerstenberg S.I."/>
            <person name="Fulton L."/>
            <person name="Gaulin E."/>
            <person name="Govers F."/>
            <person name="Hughes L."/>
            <person name="Humphray S."/>
            <person name="Jiang R.H."/>
            <person name="Judelson H."/>
            <person name="Kamoun S."/>
            <person name="Kyung K."/>
            <person name="Meijer H."/>
            <person name="Minx P."/>
            <person name="Morris P."/>
            <person name="Nelson J."/>
            <person name="Phuntumart V."/>
            <person name="Qutob D."/>
            <person name="Rehmany A."/>
            <person name="Rougon-Cardoso A."/>
            <person name="Ryden P."/>
            <person name="Torto-Alalibo T."/>
            <person name="Studholme D."/>
            <person name="Wang Y."/>
            <person name="Win J."/>
            <person name="Wood J."/>
            <person name="Clifton S.W."/>
            <person name="Rogers J."/>
            <person name="Van den Ackerveken G."/>
            <person name="Jones J.D."/>
            <person name="McDowell J.M."/>
            <person name="Beynon J."/>
            <person name="Tyler B.M."/>
        </authorList>
    </citation>
    <scope>NUCLEOTIDE SEQUENCE [LARGE SCALE GENOMIC DNA]</scope>
    <source>
        <strain evidence="2">Emoy2</strain>
    </source>
</reference>
<dbReference type="VEuPathDB" id="FungiDB:HpaG807731"/>
<accession>M4BMU4</accession>
<dbReference type="EnsemblProtists" id="HpaT807731">
    <property type="protein sequence ID" value="HpaP807731"/>
    <property type="gene ID" value="HpaG807731"/>
</dbReference>
<dbReference type="AlphaFoldDB" id="M4BMU4"/>
<organism evidence="1 2">
    <name type="scientific">Hyaloperonospora arabidopsidis (strain Emoy2)</name>
    <name type="common">Downy mildew agent</name>
    <name type="synonym">Peronospora arabidopsidis</name>
    <dbReference type="NCBI Taxonomy" id="559515"/>
    <lineage>
        <taxon>Eukaryota</taxon>
        <taxon>Sar</taxon>
        <taxon>Stramenopiles</taxon>
        <taxon>Oomycota</taxon>
        <taxon>Peronosporomycetes</taxon>
        <taxon>Peronosporales</taxon>
        <taxon>Peronosporaceae</taxon>
        <taxon>Hyaloperonospora</taxon>
    </lineage>
</organism>
<dbReference type="EMBL" id="JH598432">
    <property type="status" value="NOT_ANNOTATED_CDS"/>
    <property type="molecule type" value="Genomic_DNA"/>
</dbReference>
<sequence length="49" mass="5748">MNSTRELLDGQRILCSRDHHGQLRGIQRSPCWITQGTFLQLTRAPRRWG</sequence>